<evidence type="ECO:0000313" key="2">
    <source>
        <dbReference type="Proteomes" id="UP000460318"/>
    </source>
</evidence>
<dbReference type="EMBL" id="WUBI01000002">
    <property type="protein sequence ID" value="MWV44912.1"/>
    <property type="molecule type" value="Genomic_DNA"/>
</dbReference>
<dbReference type="Proteomes" id="UP000460318">
    <property type="component" value="Unassembled WGS sequence"/>
</dbReference>
<accession>A0A7X3IMQ5</accession>
<comment type="caution">
    <text evidence="1">The sequence shown here is derived from an EMBL/GenBank/DDBJ whole genome shotgun (WGS) entry which is preliminary data.</text>
</comment>
<keyword evidence="2" id="KW-1185">Reference proteome</keyword>
<dbReference type="RefSeq" id="WP_160498521.1">
    <property type="nucleotide sequence ID" value="NZ_WUBI01000002.1"/>
</dbReference>
<reference evidence="1 2" key="1">
    <citation type="submission" date="2019-12" db="EMBL/GenBank/DDBJ databases">
        <title>Paenibacillus sp. nov., an endophytic bacterium isolated from the stem of Dendrobium.</title>
        <authorList>
            <person name="Zhao R."/>
        </authorList>
    </citation>
    <scope>NUCLEOTIDE SEQUENCE [LARGE SCALE GENOMIC DNA]</scope>
    <source>
        <strain evidence="1 2">HJL G12</strain>
    </source>
</reference>
<protein>
    <submittedName>
        <fullName evidence="1">Uncharacterized protein</fullName>
    </submittedName>
</protein>
<gene>
    <name evidence="1" type="ORF">GRF59_14920</name>
</gene>
<dbReference type="AlphaFoldDB" id="A0A7X3IMQ5"/>
<organism evidence="1 2">
    <name type="scientific">Paenibacillus dendrobii</name>
    <dbReference type="NCBI Taxonomy" id="2691084"/>
    <lineage>
        <taxon>Bacteria</taxon>
        <taxon>Bacillati</taxon>
        <taxon>Bacillota</taxon>
        <taxon>Bacilli</taxon>
        <taxon>Bacillales</taxon>
        <taxon>Paenibacillaceae</taxon>
        <taxon>Paenibacillus</taxon>
    </lineage>
</organism>
<evidence type="ECO:0000313" key="1">
    <source>
        <dbReference type="EMBL" id="MWV44912.1"/>
    </source>
</evidence>
<sequence length="119" mass="14309">MWKEYRDRETVGYVKMINEDYSKYQENAEVILLDTFKEGEKLLSRKVIRFTEYFGSDPEEGMSELKEDFKQHYGKEPESLLDIAYYCADGWSRWSTDERIDNPSEEVIHGYFKKHRIDS</sequence>
<name>A0A7X3IMQ5_9BACL</name>
<proteinExistence type="predicted"/>